<feature type="region of interest" description="Disordered" evidence="1">
    <location>
        <begin position="1"/>
        <end position="38"/>
    </location>
</feature>
<dbReference type="InterPro" id="IPR027383">
    <property type="entry name" value="Znf_put"/>
</dbReference>
<evidence type="ECO:0000313" key="4">
    <source>
        <dbReference type="EMBL" id="VIP03035.1"/>
    </source>
</evidence>
<feature type="transmembrane region" description="Helical" evidence="2">
    <location>
        <begin position="106"/>
        <end position="125"/>
    </location>
</feature>
<evidence type="ECO:0000259" key="3">
    <source>
        <dbReference type="Pfam" id="PF13490"/>
    </source>
</evidence>
<keyword evidence="2" id="KW-1133">Transmembrane helix</keyword>
<proteinExistence type="predicted"/>
<name>A0A6C2YPT4_9BACT</name>
<dbReference type="AlphaFoldDB" id="A0A6C2YPT4"/>
<dbReference type="KEGG" id="tim:GMBLW1_09250"/>
<dbReference type="Proteomes" id="UP000464378">
    <property type="component" value="Chromosome"/>
</dbReference>
<evidence type="ECO:0000256" key="2">
    <source>
        <dbReference type="SAM" id="Phobius"/>
    </source>
</evidence>
<dbReference type="InterPro" id="IPR041916">
    <property type="entry name" value="Anti_sigma_zinc_sf"/>
</dbReference>
<feature type="compositionally biased region" description="Polar residues" evidence="1">
    <location>
        <begin position="130"/>
        <end position="141"/>
    </location>
</feature>
<accession>A0A6C2YPT4</accession>
<sequence length="264" mass="28907">MNPWSDPNSQPLPPNRPGASSECDRASEAMHAQLDGECSASQQAELEAHLEQCPPCRREWAELQSLLEWVDEAPPPAVPPLLTFRIATTVVRDQQRRRIRKLRQRAGLVAIAASILVAVGISWLGPTNRPTRNESMASHATSADPASPSTTPEMQPPIAAQQFAQLTPQRPTELQSLEDVRSAVLELTKRPNLPAMDVAYGFWSAPSLPESPKLEPVEVDLSRATEPLDEAAQSVAVAFEPVASSTRRAIQWVVRDLPTIPQMP</sequence>
<keyword evidence="2" id="KW-0812">Transmembrane</keyword>
<dbReference type="InParanoid" id="A0A6C2YPT4"/>
<feature type="domain" description="Putative zinc-finger" evidence="3">
    <location>
        <begin position="23"/>
        <end position="57"/>
    </location>
</feature>
<dbReference type="EMBL" id="LR586016">
    <property type="protein sequence ID" value="VIP03035.1"/>
    <property type="molecule type" value="Genomic_DNA"/>
</dbReference>
<feature type="region of interest" description="Disordered" evidence="1">
    <location>
        <begin position="130"/>
        <end position="155"/>
    </location>
</feature>
<organism evidence="4">
    <name type="scientific">Tuwongella immobilis</name>
    <dbReference type="NCBI Taxonomy" id="692036"/>
    <lineage>
        <taxon>Bacteria</taxon>
        <taxon>Pseudomonadati</taxon>
        <taxon>Planctomycetota</taxon>
        <taxon>Planctomycetia</taxon>
        <taxon>Gemmatales</taxon>
        <taxon>Gemmataceae</taxon>
        <taxon>Tuwongella</taxon>
    </lineage>
</organism>
<keyword evidence="2" id="KW-0472">Membrane</keyword>
<protein>
    <recommendedName>
        <fullName evidence="3">Putative zinc-finger domain-containing protein</fullName>
    </recommendedName>
</protein>
<reference evidence="4" key="1">
    <citation type="submission" date="2019-04" db="EMBL/GenBank/DDBJ databases">
        <authorList>
            <consortium name="Science for Life Laboratories"/>
        </authorList>
    </citation>
    <scope>NUCLEOTIDE SEQUENCE</scope>
    <source>
        <strain evidence="4">MBLW1</strain>
    </source>
</reference>
<gene>
    <name evidence="4" type="ORF">GMBLW1_09250</name>
</gene>
<evidence type="ECO:0000313" key="5">
    <source>
        <dbReference type="Proteomes" id="UP000464378"/>
    </source>
</evidence>
<dbReference type="EMBL" id="LR593887">
    <property type="protein sequence ID" value="VTS03193.1"/>
    <property type="molecule type" value="Genomic_DNA"/>
</dbReference>
<keyword evidence="5" id="KW-1185">Reference proteome</keyword>
<dbReference type="RefSeq" id="WP_162658148.1">
    <property type="nucleotide sequence ID" value="NZ_LR593887.1"/>
</dbReference>
<dbReference type="Pfam" id="PF13490">
    <property type="entry name" value="zf-HC2"/>
    <property type="match status" value="1"/>
</dbReference>
<evidence type="ECO:0000256" key="1">
    <source>
        <dbReference type="SAM" id="MobiDB-lite"/>
    </source>
</evidence>
<dbReference type="Gene3D" id="1.10.10.1320">
    <property type="entry name" value="Anti-sigma factor, zinc-finger domain"/>
    <property type="match status" value="1"/>
</dbReference>